<sequence length="38" mass="4409">MTYGPLIFFHQYIHGFIHKPRGNFVLRSDGGSVTWLES</sequence>
<evidence type="ECO:0000313" key="2">
    <source>
        <dbReference type="Proteomes" id="UP000215086"/>
    </source>
</evidence>
<dbReference type="AlphaFoldDB" id="A0A286REF7"/>
<accession>A0A286REF7</accession>
<gene>
    <name evidence="1" type="ORF">THTE_1744</name>
</gene>
<keyword evidence="2" id="KW-1185">Reference proteome</keyword>
<name>A0A286REF7_9BACT</name>
<protein>
    <submittedName>
        <fullName evidence="1">Uncharacterized protein</fullName>
    </submittedName>
</protein>
<evidence type="ECO:0000313" key="1">
    <source>
        <dbReference type="EMBL" id="ASV74346.1"/>
    </source>
</evidence>
<proteinExistence type="predicted"/>
<dbReference type="KEGG" id="ttf:THTE_1744"/>
<reference evidence="1 2" key="1">
    <citation type="journal article" name="Front. Microbiol.">
        <title>Sugar Metabolism of the First Thermophilic Planctomycete Thermogutta terrifontis: Comparative Genomic and Transcriptomic Approaches.</title>
        <authorList>
            <person name="Elcheninov A.G."/>
            <person name="Menzel P."/>
            <person name="Gudbergsdottir S.R."/>
            <person name="Slesarev A.I."/>
            <person name="Kadnikov V.V."/>
            <person name="Krogh A."/>
            <person name="Bonch-Osmolovskaya E.A."/>
            <person name="Peng X."/>
            <person name="Kublanov I.V."/>
        </authorList>
    </citation>
    <scope>NUCLEOTIDE SEQUENCE [LARGE SCALE GENOMIC DNA]</scope>
    <source>
        <strain evidence="1 2">R1</strain>
    </source>
</reference>
<organism evidence="1 2">
    <name type="scientific">Thermogutta terrifontis</name>
    <dbReference type="NCBI Taxonomy" id="1331910"/>
    <lineage>
        <taxon>Bacteria</taxon>
        <taxon>Pseudomonadati</taxon>
        <taxon>Planctomycetota</taxon>
        <taxon>Planctomycetia</taxon>
        <taxon>Pirellulales</taxon>
        <taxon>Thermoguttaceae</taxon>
        <taxon>Thermogutta</taxon>
    </lineage>
</organism>
<dbReference type="EMBL" id="CP018477">
    <property type="protein sequence ID" value="ASV74346.1"/>
    <property type="molecule type" value="Genomic_DNA"/>
</dbReference>
<dbReference type="Proteomes" id="UP000215086">
    <property type="component" value="Chromosome"/>
</dbReference>